<dbReference type="RefSeq" id="WP_100922937.1">
    <property type="nucleotide sequence ID" value="NZ_CP020371.1"/>
</dbReference>
<dbReference type="SUPFAM" id="SSF53850">
    <property type="entry name" value="Periplasmic binding protein-like II"/>
    <property type="match status" value="1"/>
</dbReference>
<comment type="similarity">
    <text evidence="2 7">Belongs to the PstS family.</text>
</comment>
<evidence type="ECO:0000259" key="8">
    <source>
        <dbReference type="Pfam" id="PF12849"/>
    </source>
</evidence>
<reference evidence="9 10" key="1">
    <citation type="submission" date="2017-03" db="EMBL/GenBank/DDBJ databases">
        <title>Complete genome sequence of Candidatus 'Thiodictyon syntrophicum' sp. nov. strain Cad16T, a photolithoautotroph purple sulfur bacterium isolated from an alpine meromictic lake.</title>
        <authorList>
            <person name="Luedin S.M."/>
            <person name="Pothier J.F."/>
            <person name="Danza F."/>
            <person name="Storelli N."/>
            <person name="Wittwer M."/>
            <person name="Tonolla M."/>
        </authorList>
    </citation>
    <scope>NUCLEOTIDE SEQUENCE [LARGE SCALE GENOMIC DNA]</scope>
    <source>
        <strain evidence="9 10">Cad16T</strain>
        <plasmid evidence="10">Plasmid pts417</plasmid>
    </source>
</reference>
<keyword evidence="5 7" id="KW-0813">Transport</keyword>
<dbReference type="OrthoDB" id="9801510at2"/>
<evidence type="ECO:0000256" key="4">
    <source>
        <dbReference type="ARBA" id="ARBA00021889"/>
    </source>
</evidence>
<evidence type="ECO:0000313" key="9">
    <source>
        <dbReference type="EMBL" id="AUB85303.1"/>
    </source>
</evidence>
<dbReference type="Pfam" id="PF12849">
    <property type="entry name" value="PBP_like_2"/>
    <property type="match status" value="1"/>
</dbReference>
<feature type="domain" description="PBP" evidence="8">
    <location>
        <begin position="41"/>
        <end position="319"/>
    </location>
</feature>
<comment type="function">
    <text evidence="1 7">Part of the ABC transporter complex PstSACB involved in phosphate import.</text>
</comment>
<dbReference type="Proteomes" id="UP000232638">
    <property type="component" value="Plasmid pTs417"/>
</dbReference>
<dbReference type="NCBIfam" id="TIGR00975">
    <property type="entry name" value="3a0107s03"/>
    <property type="match status" value="1"/>
</dbReference>
<protein>
    <recommendedName>
        <fullName evidence="4 7">Phosphate-binding protein PstS</fullName>
    </recommendedName>
</protein>
<dbReference type="Gene3D" id="3.40.190.10">
    <property type="entry name" value="Periplasmic binding protein-like II"/>
    <property type="match status" value="2"/>
</dbReference>
<dbReference type="PROSITE" id="PS51257">
    <property type="entry name" value="PROKAR_LIPOPROTEIN"/>
    <property type="match status" value="1"/>
</dbReference>
<organism evidence="9 10">
    <name type="scientific">Candidatus Thiodictyon syntrophicum</name>
    <dbReference type="NCBI Taxonomy" id="1166950"/>
    <lineage>
        <taxon>Bacteria</taxon>
        <taxon>Pseudomonadati</taxon>
        <taxon>Pseudomonadota</taxon>
        <taxon>Gammaproteobacteria</taxon>
        <taxon>Chromatiales</taxon>
        <taxon>Chromatiaceae</taxon>
        <taxon>Thiodictyon</taxon>
    </lineage>
</organism>
<evidence type="ECO:0000256" key="3">
    <source>
        <dbReference type="ARBA" id="ARBA00011529"/>
    </source>
</evidence>
<dbReference type="CDD" id="cd13565">
    <property type="entry name" value="PBP2_PstS"/>
    <property type="match status" value="1"/>
</dbReference>
<evidence type="ECO:0000256" key="2">
    <source>
        <dbReference type="ARBA" id="ARBA00008725"/>
    </source>
</evidence>
<keyword evidence="9" id="KW-0614">Plasmid</keyword>
<evidence type="ECO:0000256" key="1">
    <source>
        <dbReference type="ARBA" id="ARBA00002841"/>
    </source>
</evidence>
<proteinExistence type="inferred from homology"/>
<dbReference type="GO" id="GO:0035435">
    <property type="term" value="P:phosphate ion transmembrane transport"/>
    <property type="evidence" value="ECO:0007669"/>
    <property type="project" value="InterPro"/>
</dbReference>
<evidence type="ECO:0000256" key="7">
    <source>
        <dbReference type="PIRNR" id="PIRNR002756"/>
    </source>
</evidence>
<dbReference type="InterPro" id="IPR024370">
    <property type="entry name" value="PBP_domain"/>
</dbReference>
<evidence type="ECO:0000256" key="5">
    <source>
        <dbReference type="ARBA" id="ARBA00022448"/>
    </source>
</evidence>
<dbReference type="KEGG" id="tsy:THSYN_30850"/>
<accession>A0A2K8UI96</accession>
<dbReference type="GO" id="GO:0043190">
    <property type="term" value="C:ATP-binding cassette (ABC) transporter complex"/>
    <property type="evidence" value="ECO:0007669"/>
    <property type="project" value="InterPro"/>
</dbReference>
<keyword evidence="10" id="KW-1185">Reference proteome</keyword>
<gene>
    <name evidence="9" type="ORF">THSYN_30850</name>
</gene>
<dbReference type="PANTHER" id="PTHR42996">
    <property type="entry name" value="PHOSPHATE-BINDING PROTEIN PSTS"/>
    <property type="match status" value="1"/>
</dbReference>
<dbReference type="InterPro" id="IPR005673">
    <property type="entry name" value="ABC_phos-bd_PstS"/>
</dbReference>
<geneLocation type="plasmid" evidence="10">
    <name>pts417</name>
</geneLocation>
<dbReference type="PANTHER" id="PTHR42996:SF1">
    <property type="entry name" value="PHOSPHATE-BINDING PROTEIN PSTS"/>
    <property type="match status" value="1"/>
</dbReference>
<evidence type="ECO:0000313" key="10">
    <source>
        <dbReference type="Proteomes" id="UP000232638"/>
    </source>
</evidence>
<dbReference type="AlphaFoldDB" id="A0A2K8UI96"/>
<dbReference type="PIRSF" id="PIRSF002756">
    <property type="entry name" value="PstS"/>
    <property type="match status" value="1"/>
</dbReference>
<keyword evidence="6 7" id="KW-0592">Phosphate transport</keyword>
<comment type="subunit">
    <text evidence="3 7">The complex is composed of two ATP-binding proteins (PstB), two transmembrane proteins (PstC and PstA) and a solute-binding protein (PstS).</text>
</comment>
<dbReference type="GO" id="GO:0042301">
    <property type="term" value="F:phosphate ion binding"/>
    <property type="evidence" value="ECO:0007669"/>
    <property type="project" value="InterPro"/>
</dbReference>
<dbReference type="EMBL" id="CP020371">
    <property type="protein sequence ID" value="AUB85303.1"/>
    <property type="molecule type" value="Genomic_DNA"/>
</dbReference>
<dbReference type="InterPro" id="IPR050962">
    <property type="entry name" value="Phosphate-bind_PstS"/>
</dbReference>
<evidence type="ECO:0000256" key="6">
    <source>
        <dbReference type="ARBA" id="ARBA00022592"/>
    </source>
</evidence>
<sequence length="361" mass="37388">MKTIEQLTGITVTLVLATLLCACGEQTPQGVAQTGGAGVESKGLALKGAGSTFIAPLLTKWIEEYRRTDPGVAFTYDAVGSGEGVKRFLAGTVDFGATDAALSDKDLAQGDNRRGAVMIPMTAGMVVLAYNVPGITGGLTLARDVYLDIFAGRIRTWNDPRIGATNPGVELPATAIVPVVRRDSSGTTFIMTNHLGAADPWWAAQGPGVGKLVDWPGAMTAVGNEGVAQRVKITSGAIGYMGYEFAARLGLPVATLQNKAGTMVTPNPQDAQLALASVGDQVPADLRLFVPDPDGTGSYPIVGYTWILLDPHYADPAKAQALKEALGWGLGEGQSFAGALGYVPLPPAIVAKARAALAAVR</sequence>
<name>A0A2K8UI96_9GAMM</name>